<name>K9WKQ0_9CYAN</name>
<dbReference type="KEGG" id="mic:Mic7113_4375"/>
<proteinExistence type="predicted"/>
<accession>K9WKQ0</accession>
<dbReference type="STRING" id="1173027.Mic7113_4375"/>
<gene>
    <name evidence="1" type="ORF">Mic7113_4375</name>
</gene>
<dbReference type="Proteomes" id="UP000010471">
    <property type="component" value="Chromosome"/>
</dbReference>
<dbReference type="HOGENOM" id="CLU_3404371_0_0_3"/>
<sequence length="30" mass="3377">MLANVLLRQFLLPEQAEHSALINTTVVNKI</sequence>
<protein>
    <submittedName>
        <fullName evidence="1">Uncharacterized protein</fullName>
    </submittedName>
</protein>
<evidence type="ECO:0000313" key="2">
    <source>
        <dbReference type="Proteomes" id="UP000010471"/>
    </source>
</evidence>
<reference evidence="1 2" key="1">
    <citation type="submission" date="2012-06" db="EMBL/GenBank/DDBJ databases">
        <title>Finished chromosome of genome of Microcoleus sp. PCC 7113.</title>
        <authorList>
            <consortium name="US DOE Joint Genome Institute"/>
            <person name="Gugger M."/>
            <person name="Coursin T."/>
            <person name="Rippka R."/>
            <person name="Tandeau De Marsac N."/>
            <person name="Huntemann M."/>
            <person name="Wei C.-L."/>
            <person name="Han J."/>
            <person name="Detter J.C."/>
            <person name="Han C."/>
            <person name="Tapia R."/>
            <person name="Chen A."/>
            <person name="Kyrpides N."/>
            <person name="Mavromatis K."/>
            <person name="Markowitz V."/>
            <person name="Szeto E."/>
            <person name="Ivanova N."/>
            <person name="Pagani I."/>
            <person name="Pati A."/>
            <person name="Goodwin L."/>
            <person name="Nordberg H.P."/>
            <person name="Cantor M.N."/>
            <person name="Hua S.X."/>
            <person name="Woyke T."/>
            <person name="Kerfeld C.A."/>
        </authorList>
    </citation>
    <scope>NUCLEOTIDE SEQUENCE [LARGE SCALE GENOMIC DNA]</scope>
    <source>
        <strain evidence="1 2">PCC 7113</strain>
    </source>
</reference>
<dbReference type="EMBL" id="CP003630">
    <property type="protein sequence ID" value="AFZ20072.1"/>
    <property type="molecule type" value="Genomic_DNA"/>
</dbReference>
<organism evidence="1 2">
    <name type="scientific">Allocoleopsis franciscana PCC 7113</name>
    <dbReference type="NCBI Taxonomy" id="1173027"/>
    <lineage>
        <taxon>Bacteria</taxon>
        <taxon>Bacillati</taxon>
        <taxon>Cyanobacteriota</taxon>
        <taxon>Cyanophyceae</taxon>
        <taxon>Coleofasciculales</taxon>
        <taxon>Coleofasciculaceae</taxon>
        <taxon>Allocoleopsis</taxon>
        <taxon>Allocoleopsis franciscana</taxon>
    </lineage>
</organism>
<keyword evidence="2" id="KW-1185">Reference proteome</keyword>
<dbReference type="AlphaFoldDB" id="K9WKQ0"/>
<evidence type="ECO:0000313" key="1">
    <source>
        <dbReference type="EMBL" id="AFZ20072.1"/>
    </source>
</evidence>